<dbReference type="Proteomes" id="UP000195981">
    <property type="component" value="Unassembled WGS sequence"/>
</dbReference>
<accession>A0A1X6X784</accession>
<dbReference type="AlphaFoldDB" id="A0A1X6X784"/>
<dbReference type="GO" id="GO:0043138">
    <property type="term" value="F:3'-5' DNA helicase activity"/>
    <property type="evidence" value="ECO:0007669"/>
    <property type="project" value="UniProtKB-EC"/>
</dbReference>
<evidence type="ECO:0000256" key="3">
    <source>
        <dbReference type="ARBA" id="ARBA00022763"/>
    </source>
</evidence>
<evidence type="ECO:0000256" key="1">
    <source>
        <dbReference type="ARBA" id="ARBA00022722"/>
    </source>
</evidence>
<evidence type="ECO:0000256" key="12">
    <source>
        <dbReference type="ARBA" id="ARBA00034808"/>
    </source>
</evidence>
<dbReference type="EMBL" id="FWFG01000107">
    <property type="protein sequence ID" value="SLM95072.1"/>
    <property type="molecule type" value="Genomic_DNA"/>
</dbReference>
<evidence type="ECO:0000259" key="16">
    <source>
        <dbReference type="PROSITE" id="PS51198"/>
    </source>
</evidence>
<keyword evidence="3" id="KW-0227">DNA damage</keyword>
<dbReference type="Gene3D" id="1.10.486.10">
    <property type="entry name" value="PCRA, domain 4"/>
    <property type="match status" value="1"/>
</dbReference>
<dbReference type="InterPro" id="IPR014017">
    <property type="entry name" value="DNA_helicase_UvrD-like_C"/>
</dbReference>
<reference evidence="18 19" key="1">
    <citation type="submission" date="2017-02" db="EMBL/GenBank/DDBJ databases">
        <authorList>
            <person name="Peterson S.W."/>
        </authorList>
    </citation>
    <scope>NUCLEOTIDE SEQUENCE [LARGE SCALE GENOMIC DNA]</scope>
    <source>
        <strain evidence="18 19">CIP104813</strain>
    </source>
</reference>
<keyword evidence="6" id="KW-0269">Exonuclease</keyword>
<evidence type="ECO:0000256" key="14">
    <source>
        <dbReference type="PROSITE-ProRule" id="PRU00560"/>
    </source>
</evidence>
<dbReference type="GO" id="GO:0000725">
    <property type="term" value="P:recombinational repair"/>
    <property type="evidence" value="ECO:0007669"/>
    <property type="project" value="TreeGrafter"/>
</dbReference>
<feature type="binding site" evidence="14">
    <location>
        <begin position="63"/>
        <end position="70"/>
    </location>
    <ligand>
        <name>ATP</name>
        <dbReference type="ChEBI" id="CHEBI:30616"/>
    </ligand>
</feature>
<evidence type="ECO:0000256" key="8">
    <source>
        <dbReference type="ARBA" id="ARBA00023125"/>
    </source>
</evidence>
<dbReference type="SUPFAM" id="SSF52540">
    <property type="entry name" value="P-loop containing nucleoside triphosphate hydrolases"/>
    <property type="match status" value="1"/>
</dbReference>
<gene>
    <name evidence="18" type="ORF">FM110_12215</name>
</gene>
<dbReference type="GO" id="GO:0033202">
    <property type="term" value="C:DNA helicase complex"/>
    <property type="evidence" value="ECO:0007669"/>
    <property type="project" value="TreeGrafter"/>
</dbReference>
<keyword evidence="9" id="KW-0234">DNA repair</keyword>
<dbReference type="EC" id="5.6.2.4" evidence="12"/>
<evidence type="ECO:0000256" key="9">
    <source>
        <dbReference type="ARBA" id="ARBA00023204"/>
    </source>
</evidence>
<dbReference type="GO" id="GO:0005524">
    <property type="term" value="F:ATP binding"/>
    <property type="evidence" value="ECO:0007669"/>
    <property type="project" value="UniProtKB-UniRule"/>
</dbReference>
<dbReference type="PROSITE" id="PS51198">
    <property type="entry name" value="UVRD_HELICASE_ATP_BIND"/>
    <property type="match status" value="1"/>
</dbReference>
<evidence type="ECO:0000256" key="7">
    <source>
        <dbReference type="ARBA" id="ARBA00022840"/>
    </source>
</evidence>
<evidence type="ECO:0000256" key="2">
    <source>
        <dbReference type="ARBA" id="ARBA00022741"/>
    </source>
</evidence>
<dbReference type="InterPro" id="IPR014016">
    <property type="entry name" value="UvrD-like_ATP-bd"/>
</dbReference>
<dbReference type="PANTHER" id="PTHR11070">
    <property type="entry name" value="UVRD / RECB / PCRA DNA HELICASE FAMILY MEMBER"/>
    <property type="match status" value="1"/>
</dbReference>
<organism evidence="18 19">
    <name type="scientific">Brachybacterium nesterenkovii</name>
    <dbReference type="NCBI Taxonomy" id="47847"/>
    <lineage>
        <taxon>Bacteria</taxon>
        <taxon>Bacillati</taxon>
        <taxon>Actinomycetota</taxon>
        <taxon>Actinomycetes</taxon>
        <taxon>Micrococcales</taxon>
        <taxon>Dermabacteraceae</taxon>
        <taxon>Brachybacterium</taxon>
    </lineage>
</organism>
<keyword evidence="8" id="KW-0238">DNA-binding</keyword>
<proteinExistence type="predicted"/>
<keyword evidence="7 14" id="KW-0067">ATP-binding</keyword>
<dbReference type="Gene3D" id="3.40.50.300">
    <property type="entry name" value="P-loop containing nucleotide triphosphate hydrolases"/>
    <property type="match status" value="4"/>
</dbReference>
<evidence type="ECO:0000313" key="18">
    <source>
        <dbReference type="EMBL" id="SLM95072.1"/>
    </source>
</evidence>
<dbReference type="Gene3D" id="3.90.320.10">
    <property type="match status" value="1"/>
</dbReference>
<dbReference type="RefSeq" id="WP_268802203.1">
    <property type="nucleotide sequence ID" value="NZ_FWFG01000107.1"/>
</dbReference>
<evidence type="ECO:0000313" key="19">
    <source>
        <dbReference type="Proteomes" id="UP000195981"/>
    </source>
</evidence>
<comment type="catalytic activity">
    <reaction evidence="13">
        <text>ATP + H2O = ADP + phosphate + H(+)</text>
        <dbReference type="Rhea" id="RHEA:13065"/>
        <dbReference type="ChEBI" id="CHEBI:15377"/>
        <dbReference type="ChEBI" id="CHEBI:15378"/>
        <dbReference type="ChEBI" id="CHEBI:30616"/>
        <dbReference type="ChEBI" id="CHEBI:43474"/>
        <dbReference type="ChEBI" id="CHEBI:456216"/>
        <dbReference type="EC" id="5.6.2.4"/>
    </reaction>
</comment>
<dbReference type="Pfam" id="PF00580">
    <property type="entry name" value="UvrD-helicase"/>
    <property type="match status" value="1"/>
</dbReference>
<keyword evidence="19" id="KW-1185">Reference proteome</keyword>
<feature type="compositionally biased region" description="Basic and acidic residues" evidence="15">
    <location>
        <begin position="1"/>
        <end position="10"/>
    </location>
</feature>
<evidence type="ECO:0000256" key="10">
    <source>
        <dbReference type="ARBA" id="ARBA00023235"/>
    </source>
</evidence>
<evidence type="ECO:0000259" key="17">
    <source>
        <dbReference type="PROSITE" id="PS51217"/>
    </source>
</evidence>
<dbReference type="InterPro" id="IPR027417">
    <property type="entry name" value="P-loop_NTPase"/>
</dbReference>
<feature type="region of interest" description="Disordered" evidence="15">
    <location>
        <begin position="848"/>
        <end position="870"/>
    </location>
</feature>
<feature type="domain" description="UvrD-like helicase C-terminal" evidence="17">
    <location>
        <begin position="385"/>
        <end position="708"/>
    </location>
</feature>
<dbReference type="PROSITE" id="PS51217">
    <property type="entry name" value="UVRD_HELICASE_CTER"/>
    <property type="match status" value="1"/>
</dbReference>
<dbReference type="InterPro" id="IPR011604">
    <property type="entry name" value="PDDEXK-like_dom_sf"/>
</dbReference>
<dbReference type="InterPro" id="IPR038726">
    <property type="entry name" value="PDDEXK_AddAB-type"/>
</dbReference>
<keyword evidence="5 14" id="KW-0347">Helicase</keyword>
<name>A0A1X6X784_9MICO</name>
<keyword evidence="4 14" id="KW-0378">Hydrolase</keyword>
<sequence>MTTDQTRPDADGGATGPQRDGASPGPAPRFTAADLADLMERPRPTPEQAAVIEAPLAPMLVVAGAGSGKTETMASRVVWLIANGIVEPRQILGLTFSRKAARELDERIASRLTALAAALRAERLPIPAGLDHAGDDLIGQRAEVRTYNGFAQDLVAEHALAVGIDPDLTVLSSSASWQLAHEIVESSGEELTVDASAATVTAALISLTSSLAEHLVEPGEVTAHLQRMREHLAGIPLQAEGGRRRTTPSEVVKVLAALDAREALLPLVERFAAVRHERAALDFADQVSLAARIARDVPAAGRLARDLHRVVLLDEFQDTSVAQLELLAGLFGAGHPTVAVGDPQQAIYGWRGASSASLTGFVECFGSTETPVVQRTLSTSWRNDRAVLEVANRLAAPLRIASRGVRIPELTGRPGVEDGAVEIAECADEASEAREIARWIRDRRAEAAPGTAGEQPPVPTAAVLVRKRSQIPPLVRELEATGLTVQVVGLGGLVHRPEVADVRALLEAAHDPARGDSLMRLLAGPRVRLGARDMAVLGRWRDHLASRQRRRSTEARGSGTPTDEADEVTLIDAVDDLPPGDWTDRDGRALSDEGLARLEELQQILRTVRRRLGLPLPDLVTAAGAALGVDLALLSRPGESTSASLRDLEEFRRYAAEFERTAVRPGLGAFLALLDVSEDKEAGLAVTEEGAEPDPSAVTILTMHAAKGLEWDLVAVAGLTEGTVPSYRHARTAEDGTLRVTESGWLGALADAAVPTELRGDADTLPQLRWAEADTQVDAIEILGEFFEGLGAEKLAEDRRLMYVAVTRARHRLLLASAAWRPGRKSVQSRSRYLVETAPLVPEPFRRTEEVPEENPLAVSPRRAVWPPEPGAEEEARDRAEALVAAAAEVNAQDLDGRDAEALDGELGEQTRRVLADLASRSGDILVRSPARLSASQVVARAQNPEGAPLDLLRPLPRRPSAAARRGTEFHAWLEQRFGASALLDLEDIADLADLADLDAEGPGPAERDAADSAARMREAFEASVWSGRTPLAVEEPVTTMLGAVGVRGVIDAVYADMAPGAPEDGVVIVDWKTGRRPTGAARRARAVQLSVYRLAWHERTGLPLERIRTAFHYVAENVTDEVLEHPSREELVRLVAGEDREALGEGPAVPGEEPAAD</sequence>
<evidence type="ECO:0000256" key="6">
    <source>
        <dbReference type="ARBA" id="ARBA00022839"/>
    </source>
</evidence>
<evidence type="ECO:0000256" key="15">
    <source>
        <dbReference type="SAM" id="MobiDB-lite"/>
    </source>
</evidence>
<keyword evidence="2 14" id="KW-0547">Nucleotide-binding</keyword>
<dbReference type="Pfam" id="PF13361">
    <property type="entry name" value="UvrD_C"/>
    <property type="match status" value="2"/>
</dbReference>
<dbReference type="GO" id="GO:0005829">
    <property type="term" value="C:cytosol"/>
    <property type="evidence" value="ECO:0007669"/>
    <property type="project" value="TreeGrafter"/>
</dbReference>
<feature type="domain" description="UvrD-like helicase ATP-binding" evidence="16">
    <location>
        <begin position="42"/>
        <end position="384"/>
    </location>
</feature>
<protein>
    <recommendedName>
        <fullName evidence="12">DNA 3'-5' helicase</fullName>
        <ecNumber evidence="12">5.6.2.4</ecNumber>
    </recommendedName>
</protein>
<keyword evidence="10" id="KW-0413">Isomerase</keyword>
<dbReference type="PANTHER" id="PTHR11070:SF55">
    <property type="entry name" value="DNA 3'-5' HELICASE"/>
    <property type="match status" value="1"/>
</dbReference>
<evidence type="ECO:0000256" key="4">
    <source>
        <dbReference type="ARBA" id="ARBA00022801"/>
    </source>
</evidence>
<dbReference type="Pfam" id="PF12705">
    <property type="entry name" value="PDDEXK_1"/>
    <property type="match status" value="1"/>
</dbReference>
<dbReference type="InterPro" id="IPR011335">
    <property type="entry name" value="Restrct_endonuc-II-like"/>
</dbReference>
<dbReference type="CDD" id="cd17932">
    <property type="entry name" value="DEXQc_UvrD"/>
    <property type="match status" value="1"/>
</dbReference>
<keyword evidence="1" id="KW-0540">Nuclease</keyword>
<comment type="catalytic activity">
    <reaction evidence="11">
        <text>Couples ATP hydrolysis with the unwinding of duplex DNA by translocating in the 3'-5' direction.</text>
        <dbReference type="EC" id="5.6.2.4"/>
    </reaction>
</comment>
<evidence type="ECO:0000256" key="5">
    <source>
        <dbReference type="ARBA" id="ARBA00022806"/>
    </source>
</evidence>
<evidence type="ECO:0000256" key="11">
    <source>
        <dbReference type="ARBA" id="ARBA00034617"/>
    </source>
</evidence>
<dbReference type="GO" id="GO:0004527">
    <property type="term" value="F:exonuclease activity"/>
    <property type="evidence" value="ECO:0007669"/>
    <property type="project" value="UniProtKB-KW"/>
</dbReference>
<evidence type="ECO:0000256" key="13">
    <source>
        <dbReference type="ARBA" id="ARBA00048988"/>
    </source>
</evidence>
<dbReference type="SUPFAM" id="SSF52980">
    <property type="entry name" value="Restriction endonuclease-like"/>
    <property type="match status" value="1"/>
</dbReference>
<feature type="region of interest" description="Disordered" evidence="15">
    <location>
        <begin position="1"/>
        <end position="31"/>
    </location>
</feature>
<dbReference type="InterPro" id="IPR000212">
    <property type="entry name" value="DNA_helicase_UvrD/REP"/>
</dbReference>
<dbReference type="GO" id="GO:0003677">
    <property type="term" value="F:DNA binding"/>
    <property type="evidence" value="ECO:0007669"/>
    <property type="project" value="UniProtKB-KW"/>
</dbReference>